<protein>
    <submittedName>
        <fullName evidence="9">ABC transporter permease</fullName>
    </submittedName>
</protein>
<dbReference type="InterPro" id="IPR003838">
    <property type="entry name" value="ABC3_permease_C"/>
</dbReference>
<feature type="domain" description="MacB-like periplasmic core" evidence="8">
    <location>
        <begin position="523"/>
        <end position="609"/>
    </location>
</feature>
<dbReference type="InterPro" id="IPR050250">
    <property type="entry name" value="Macrolide_Exporter_MacB"/>
</dbReference>
<dbReference type="Proteomes" id="UP001319200">
    <property type="component" value="Unassembled WGS sequence"/>
</dbReference>
<evidence type="ECO:0000256" key="5">
    <source>
        <dbReference type="ARBA" id="ARBA00023136"/>
    </source>
</evidence>
<keyword evidence="2" id="KW-1003">Cell membrane</keyword>
<evidence type="ECO:0000313" key="10">
    <source>
        <dbReference type="Proteomes" id="UP001319200"/>
    </source>
</evidence>
<feature type="domain" description="MacB-like periplasmic core" evidence="8">
    <location>
        <begin position="20"/>
        <end position="241"/>
    </location>
</feature>
<keyword evidence="10" id="KW-1185">Reference proteome</keyword>
<evidence type="ECO:0000256" key="4">
    <source>
        <dbReference type="ARBA" id="ARBA00022989"/>
    </source>
</evidence>
<evidence type="ECO:0000256" key="1">
    <source>
        <dbReference type="ARBA" id="ARBA00004651"/>
    </source>
</evidence>
<feature type="transmembrane region" description="Helical" evidence="6">
    <location>
        <begin position="763"/>
        <end position="785"/>
    </location>
</feature>
<dbReference type="EMBL" id="JAHESF010000005">
    <property type="protein sequence ID" value="MBT1696612.1"/>
    <property type="molecule type" value="Genomic_DNA"/>
</dbReference>
<gene>
    <name evidence="9" type="ORF">KK083_06995</name>
</gene>
<dbReference type="GO" id="GO:0022857">
    <property type="term" value="F:transmembrane transporter activity"/>
    <property type="evidence" value="ECO:0007669"/>
    <property type="project" value="TreeGrafter"/>
</dbReference>
<evidence type="ECO:0000256" key="2">
    <source>
        <dbReference type="ARBA" id="ARBA00022475"/>
    </source>
</evidence>
<feature type="transmembrane region" description="Helical" evidence="6">
    <location>
        <begin position="733"/>
        <end position="751"/>
    </location>
</feature>
<comment type="caution">
    <text evidence="9">The sequence shown here is derived from an EMBL/GenBank/DDBJ whole genome shotgun (WGS) entry which is preliminary data.</text>
</comment>
<organism evidence="9 10">
    <name type="scientific">Chryseosolibacter histidini</name>
    <dbReference type="NCBI Taxonomy" id="2782349"/>
    <lineage>
        <taxon>Bacteria</taxon>
        <taxon>Pseudomonadati</taxon>
        <taxon>Bacteroidota</taxon>
        <taxon>Cytophagia</taxon>
        <taxon>Cytophagales</taxon>
        <taxon>Chryseotaleaceae</taxon>
        <taxon>Chryseosolibacter</taxon>
    </lineage>
</organism>
<dbReference type="Pfam" id="PF12704">
    <property type="entry name" value="MacB_PCD"/>
    <property type="match status" value="2"/>
</dbReference>
<dbReference type="RefSeq" id="WP_254161892.1">
    <property type="nucleotide sequence ID" value="NZ_JAHESF010000005.1"/>
</dbReference>
<accession>A0AAP2DKE7</accession>
<dbReference type="InterPro" id="IPR025857">
    <property type="entry name" value="MacB_PCD"/>
</dbReference>
<comment type="subcellular location">
    <subcellularLocation>
        <location evidence="1">Cell membrane</location>
        <topology evidence="1">Multi-pass membrane protein</topology>
    </subcellularLocation>
</comment>
<proteinExistence type="predicted"/>
<feature type="transmembrane region" description="Helical" evidence="6">
    <location>
        <begin position="423"/>
        <end position="445"/>
    </location>
</feature>
<dbReference type="Pfam" id="PF02687">
    <property type="entry name" value="FtsX"/>
    <property type="match status" value="2"/>
</dbReference>
<reference evidence="9 10" key="1">
    <citation type="submission" date="2021-05" db="EMBL/GenBank/DDBJ databases">
        <title>A Polyphasic approach of four new species of the genus Ohtaekwangia: Ohtaekwangia histidinii sp. nov., Ohtaekwangia cretensis sp. nov., Ohtaekwangia indiensis sp. nov., Ohtaekwangia reichenbachii sp. nov. from diverse environment.</title>
        <authorList>
            <person name="Octaviana S."/>
        </authorList>
    </citation>
    <scope>NUCLEOTIDE SEQUENCE [LARGE SCALE GENOMIC DNA]</scope>
    <source>
        <strain evidence="9 10">PWU4</strain>
    </source>
</reference>
<feature type="transmembrane region" description="Helical" evidence="6">
    <location>
        <begin position="375"/>
        <end position="402"/>
    </location>
</feature>
<feature type="transmembrane region" description="Helical" evidence="6">
    <location>
        <begin position="281"/>
        <end position="303"/>
    </location>
</feature>
<evidence type="ECO:0000313" key="9">
    <source>
        <dbReference type="EMBL" id="MBT1696612.1"/>
    </source>
</evidence>
<dbReference type="PANTHER" id="PTHR30572:SF18">
    <property type="entry name" value="ABC-TYPE MACROLIDE FAMILY EXPORT SYSTEM PERMEASE COMPONENT 2"/>
    <property type="match status" value="1"/>
</dbReference>
<name>A0AAP2DKE7_9BACT</name>
<evidence type="ECO:0000259" key="8">
    <source>
        <dbReference type="Pfam" id="PF12704"/>
    </source>
</evidence>
<dbReference type="PANTHER" id="PTHR30572">
    <property type="entry name" value="MEMBRANE COMPONENT OF TRANSPORTER-RELATED"/>
    <property type="match status" value="1"/>
</dbReference>
<feature type="transmembrane region" description="Helical" evidence="6">
    <location>
        <begin position="681"/>
        <end position="706"/>
    </location>
</feature>
<sequence length="804" mass="90615">MLRNYLRIAYRNLLKSKVFSAVNIAGLAVGIAAFLFIIQYVRFERSYESFNPNADNVYRVTIDLYNGAEYVVTDCETYGVLGPMLKEKMPEVIDFVRMYHNDGLQELEAGSRKFLDEGLYYADPSAFNIFSVSVIQGNPKAALSEPFQIVLNETMAKKYFGRTDIVGETVKVQGTLYHVTAVMADLPPNTHLKFNALLSHETIVKTRPRYTSEPWSGNNEYTYLLMQPGTDLAAFNDKLAQLSISLKDKVGNERFKAEPVKDIHLYSNKTYEPEVNGNARVVYFLLIIAIFIIALAWVNYINLSTARALDRAREVGIRKVMGSLRRQLVFQFLSESVMVNVIAAFLAFGLFQMGLPLFRGLTGQPLPLDFVQDISFWKLFFSLIAAGSLLSGLYPAFVLSAFRPAEVLKGKFRSSSHGQRLRQGLVIFQFSSTVILMVCMSAVYLQISYLRNYDLGMEIDQTVALRVPELDMPDSLYRARYQSLKTELLRNPAIRYVAQSESLPGLSLHELSSTSSIWRLGQEQNDDSYTYYVIAIDADFARALNMTFVAGRNFQEGVRNDDQVIINEEAVSKLGFSSPEEAIGSKITYKTRRNGESSTVIGVLKNFYQRSPKEPHIPMVFPYGSDASYFSIRLQTEDVHSAVASVKKVWDEVFPGTIFHYFFINERYDQQYQADAQFGKVVASFSVLAVFIASLGLFGLSSFTIVQRTKEIGIRKVLGASVFQIVNLLSKDFTKVILIAAVLALPVAYFAMEQWLSTYATRISLNVWIFMLPVIVILMIALLTVSFQTIKTALSNPTNALKQE</sequence>
<feature type="domain" description="ABC3 transporter permease C-terminal" evidence="7">
    <location>
        <begin position="684"/>
        <end position="790"/>
    </location>
</feature>
<keyword evidence="5 6" id="KW-0472">Membrane</keyword>
<dbReference type="AlphaFoldDB" id="A0AAP2DKE7"/>
<evidence type="ECO:0000256" key="3">
    <source>
        <dbReference type="ARBA" id="ARBA00022692"/>
    </source>
</evidence>
<feature type="transmembrane region" description="Helical" evidence="6">
    <location>
        <begin position="328"/>
        <end position="355"/>
    </location>
</feature>
<dbReference type="GO" id="GO:0005886">
    <property type="term" value="C:plasma membrane"/>
    <property type="evidence" value="ECO:0007669"/>
    <property type="project" value="UniProtKB-SubCell"/>
</dbReference>
<evidence type="ECO:0000259" key="7">
    <source>
        <dbReference type="Pfam" id="PF02687"/>
    </source>
</evidence>
<feature type="domain" description="ABC3 transporter permease C-terminal" evidence="7">
    <location>
        <begin position="287"/>
        <end position="397"/>
    </location>
</feature>
<feature type="transmembrane region" description="Helical" evidence="6">
    <location>
        <begin position="21"/>
        <end position="41"/>
    </location>
</feature>
<keyword evidence="4 6" id="KW-1133">Transmembrane helix</keyword>
<evidence type="ECO:0000256" key="6">
    <source>
        <dbReference type="SAM" id="Phobius"/>
    </source>
</evidence>
<keyword evidence="3 6" id="KW-0812">Transmembrane</keyword>